<dbReference type="InterPro" id="IPR027267">
    <property type="entry name" value="AH/BAR_dom_sf"/>
</dbReference>
<dbReference type="AlphaFoldDB" id="A0ABD0XT83"/>
<sequence length="206" mass="23563">MVISDFGEVGSTLKAFISSQTTACHDTLKWAFKEKNLVLKEALQHFNELQALWTQVQLEFIAGIKKFRRQYEIILEGEQQIDKCRAHLSSCEARENKLRKDLKKAISKASGDGRIYEERLYAVKSLVKSAQTELNDKVSNHEAVKMIAIKEGFINISESYLELAEKAIFIFEAYEGIAKGLPDVNDNDIQNIKYTGGEYFFSCRFF</sequence>
<evidence type="ECO:0000313" key="1">
    <source>
        <dbReference type="EMBL" id="KAL1110387.1"/>
    </source>
</evidence>
<proteinExistence type="predicted"/>
<keyword evidence="2" id="KW-1185">Reference proteome</keyword>
<gene>
    <name evidence="1" type="ORF">AAG570_007918</name>
</gene>
<name>A0ABD0XT83_9HEMI</name>
<dbReference type="Proteomes" id="UP001558652">
    <property type="component" value="Unassembled WGS sequence"/>
</dbReference>
<comment type="caution">
    <text evidence="1">The sequence shown here is derived from an EMBL/GenBank/DDBJ whole genome shotgun (WGS) entry which is preliminary data.</text>
</comment>
<reference evidence="1 2" key="1">
    <citation type="submission" date="2024-07" db="EMBL/GenBank/DDBJ databases">
        <title>Chromosome-level genome assembly of the water stick insect Ranatra chinensis (Heteroptera: Nepidae).</title>
        <authorList>
            <person name="Liu X."/>
        </authorList>
    </citation>
    <scope>NUCLEOTIDE SEQUENCE [LARGE SCALE GENOMIC DNA]</scope>
    <source>
        <strain evidence="1">Cailab_2021Rc</strain>
        <tissue evidence="1">Muscle</tissue>
    </source>
</reference>
<accession>A0ABD0XT83</accession>
<dbReference type="Gene3D" id="1.20.1270.60">
    <property type="entry name" value="Arfaptin homology (AH) domain/BAR domain"/>
    <property type="match status" value="1"/>
</dbReference>
<organism evidence="1 2">
    <name type="scientific">Ranatra chinensis</name>
    <dbReference type="NCBI Taxonomy" id="642074"/>
    <lineage>
        <taxon>Eukaryota</taxon>
        <taxon>Metazoa</taxon>
        <taxon>Ecdysozoa</taxon>
        <taxon>Arthropoda</taxon>
        <taxon>Hexapoda</taxon>
        <taxon>Insecta</taxon>
        <taxon>Pterygota</taxon>
        <taxon>Neoptera</taxon>
        <taxon>Paraneoptera</taxon>
        <taxon>Hemiptera</taxon>
        <taxon>Heteroptera</taxon>
        <taxon>Panheteroptera</taxon>
        <taxon>Nepomorpha</taxon>
        <taxon>Nepidae</taxon>
        <taxon>Ranatrinae</taxon>
        <taxon>Ranatra</taxon>
    </lineage>
</organism>
<dbReference type="EMBL" id="JBFDAA010000022">
    <property type="protein sequence ID" value="KAL1110387.1"/>
    <property type="molecule type" value="Genomic_DNA"/>
</dbReference>
<protein>
    <submittedName>
        <fullName evidence="1">Uncharacterized protein</fullName>
    </submittedName>
</protein>
<evidence type="ECO:0000313" key="2">
    <source>
        <dbReference type="Proteomes" id="UP001558652"/>
    </source>
</evidence>